<proteinExistence type="predicted"/>
<name>A0AA41G2M0_9EURY</name>
<feature type="transmembrane region" description="Helical" evidence="1">
    <location>
        <begin position="219"/>
        <end position="238"/>
    </location>
</feature>
<feature type="transmembrane region" description="Helical" evidence="1">
    <location>
        <begin position="156"/>
        <end position="174"/>
    </location>
</feature>
<dbReference type="PANTHER" id="PTHR38815:SF1">
    <property type="entry name" value="DUF373 FAMILY PROTEIN"/>
    <property type="match status" value="1"/>
</dbReference>
<accession>A0AA41G2M0</accession>
<sequence length="366" mass="38769">MLLVLCIDLDDDLGRKTGIETPVIGRDAVVDAAVALASNDPEDSDVNVLFEGVHIYDEVDDEEVEVAAVTGLEGSDVAANRAVGEEVDTVLASLAASDDVRALIVTDGAQDESVVPVIRSRVRIDGVRRVVVRQAQNLESMYYTIKQVLDDPETRGTILVPLGILLLIYPLTIVVELLGYPGSALGVISGLLGLYILARGLGAEEILDETAERVTSGLYAGRVTIITYVVAAALLVIGGVSGVQRLDAQPEPHTVVEVLASLVAGAIQWFAAAGITSSLGRVTDEYLDGTFRWRYLNAPFYVLAIAAVLHAVSAFFLGNQDLEYLAVMLTGGTLLGLVSTLAFAVAEARFDRPDQHNQGPGGPSSE</sequence>
<keyword evidence="1" id="KW-1133">Transmembrane helix</keyword>
<dbReference type="InterPro" id="IPR007254">
    <property type="entry name" value="DUF373"/>
</dbReference>
<comment type="caution">
    <text evidence="2">The sequence shown here is derived from an EMBL/GenBank/DDBJ whole genome shotgun (WGS) entry which is preliminary data.</text>
</comment>
<dbReference type="EMBL" id="JAHQXE010000003">
    <property type="protein sequence ID" value="MBV0902341.1"/>
    <property type="molecule type" value="Genomic_DNA"/>
</dbReference>
<feature type="transmembrane region" description="Helical" evidence="1">
    <location>
        <begin position="258"/>
        <end position="279"/>
    </location>
</feature>
<gene>
    <name evidence="2" type="ORF">KTS37_11125</name>
</gene>
<organism evidence="2 3">
    <name type="scientific">Haloarcula salina</name>
    <dbReference type="NCBI Taxonomy" id="1429914"/>
    <lineage>
        <taxon>Archaea</taxon>
        <taxon>Methanobacteriati</taxon>
        <taxon>Methanobacteriota</taxon>
        <taxon>Stenosarchaea group</taxon>
        <taxon>Halobacteria</taxon>
        <taxon>Halobacteriales</taxon>
        <taxon>Haloarculaceae</taxon>
        <taxon>Haloarcula</taxon>
    </lineage>
</organism>
<keyword evidence="3" id="KW-1185">Reference proteome</keyword>
<dbReference type="Pfam" id="PF04123">
    <property type="entry name" value="DUF373"/>
    <property type="match status" value="1"/>
</dbReference>
<evidence type="ECO:0000313" key="2">
    <source>
        <dbReference type="EMBL" id="MBV0902341.1"/>
    </source>
</evidence>
<dbReference type="Proteomes" id="UP001166304">
    <property type="component" value="Unassembled WGS sequence"/>
</dbReference>
<reference evidence="2" key="1">
    <citation type="submission" date="2021-06" db="EMBL/GenBank/DDBJ databases">
        <title>New haloarchaea isolates fom saline soil.</title>
        <authorList>
            <person name="Duran-Viseras A."/>
            <person name="Sanchez-Porro C.S."/>
            <person name="Ventosa A."/>
        </authorList>
    </citation>
    <scope>NUCLEOTIDE SEQUENCE</scope>
    <source>
        <strain evidence="2">JCM 18369</strain>
    </source>
</reference>
<evidence type="ECO:0000313" key="3">
    <source>
        <dbReference type="Proteomes" id="UP001166304"/>
    </source>
</evidence>
<dbReference type="RefSeq" id="WP_162413490.1">
    <property type="nucleotide sequence ID" value="NZ_JAHQXE010000003.1"/>
</dbReference>
<protein>
    <submittedName>
        <fullName evidence="2">DUF373 family protein</fullName>
    </submittedName>
</protein>
<feature type="transmembrane region" description="Helical" evidence="1">
    <location>
        <begin position="324"/>
        <end position="346"/>
    </location>
</feature>
<evidence type="ECO:0000256" key="1">
    <source>
        <dbReference type="SAM" id="Phobius"/>
    </source>
</evidence>
<feature type="transmembrane region" description="Helical" evidence="1">
    <location>
        <begin position="180"/>
        <end position="198"/>
    </location>
</feature>
<dbReference type="AlphaFoldDB" id="A0AA41G2M0"/>
<dbReference type="PANTHER" id="PTHR38815">
    <property type="entry name" value="HYPOTHETICAL MEMBRANE PROTEIN, CONSERVED, DUF373 FAMILY"/>
    <property type="match status" value="1"/>
</dbReference>
<feature type="transmembrane region" description="Helical" evidence="1">
    <location>
        <begin position="300"/>
        <end position="318"/>
    </location>
</feature>
<keyword evidence="1" id="KW-0472">Membrane</keyword>
<keyword evidence="1" id="KW-0812">Transmembrane</keyword>